<dbReference type="InterPro" id="IPR037066">
    <property type="entry name" value="Plug_dom_sf"/>
</dbReference>
<keyword evidence="8" id="KW-0408">Iron</keyword>
<reference evidence="19 20" key="1">
    <citation type="journal article" date="2015" name="Int. J. Syst. Evol. Microbiol.">
        <title>Nitrosospira lacus sp. nov., a psychrotolerant, ammonia-oxidizing bacterium from sandy lake sediment.</title>
        <authorList>
            <person name="Urakawa H."/>
            <person name="Garcia J.C."/>
            <person name="Nielsen J.L."/>
            <person name="Le V.Q."/>
            <person name="Kozlowski J.A."/>
            <person name="Stein L.Y."/>
            <person name="Lim C.K."/>
            <person name="Pommerening-Roser A."/>
            <person name="Martens-Habbena W."/>
            <person name="Stahl D.A."/>
            <person name="Klotz M.G."/>
        </authorList>
    </citation>
    <scope>NUCLEOTIDE SEQUENCE [LARGE SCALE GENOMIC DNA]</scope>
    <source>
        <strain evidence="19 20">APG3</strain>
    </source>
</reference>
<evidence type="ECO:0000256" key="10">
    <source>
        <dbReference type="ARBA" id="ARBA00023077"/>
    </source>
</evidence>
<evidence type="ECO:0000256" key="9">
    <source>
        <dbReference type="ARBA" id="ARBA00023065"/>
    </source>
</evidence>
<evidence type="ECO:0000256" key="14">
    <source>
        <dbReference type="PROSITE-ProRule" id="PRU01360"/>
    </source>
</evidence>
<protein>
    <submittedName>
        <fullName evidence="19">TonB-dependent siderophore receptor</fullName>
    </submittedName>
</protein>
<dbReference type="CDD" id="cd01347">
    <property type="entry name" value="ligand_gated_channel"/>
    <property type="match status" value="1"/>
</dbReference>
<dbReference type="Gene3D" id="3.55.50.30">
    <property type="match status" value="1"/>
</dbReference>
<evidence type="ECO:0000256" key="7">
    <source>
        <dbReference type="ARBA" id="ARBA00022729"/>
    </source>
</evidence>
<dbReference type="InterPro" id="IPR000531">
    <property type="entry name" value="Beta-barrel_TonB"/>
</dbReference>
<evidence type="ECO:0000313" key="19">
    <source>
        <dbReference type="EMBL" id="ARO87811.1"/>
    </source>
</evidence>
<keyword evidence="20" id="KW-1185">Reference proteome</keyword>
<evidence type="ECO:0000256" key="8">
    <source>
        <dbReference type="ARBA" id="ARBA00023004"/>
    </source>
</evidence>
<dbReference type="EMBL" id="CP021106">
    <property type="protein sequence ID" value="ARO87811.1"/>
    <property type="molecule type" value="Genomic_DNA"/>
</dbReference>
<evidence type="ECO:0000256" key="4">
    <source>
        <dbReference type="ARBA" id="ARBA00022452"/>
    </source>
</evidence>
<gene>
    <name evidence="19" type="ORF">EBAPG3_008545</name>
</gene>
<evidence type="ECO:0000256" key="12">
    <source>
        <dbReference type="ARBA" id="ARBA00023170"/>
    </source>
</evidence>
<evidence type="ECO:0000256" key="13">
    <source>
        <dbReference type="ARBA" id="ARBA00023237"/>
    </source>
</evidence>
<name>A0A1W6SPV1_9PROT</name>
<dbReference type="FunFam" id="2.170.130.10:FF:000001">
    <property type="entry name" value="Catecholate siderophore TonB-dependent receptor"/>
    <property type="match status" value="1"/>
</dbReference>
<evidence type="ECO:0000256" key="6">
    <source>
        <dbReference type="ARBA" id="ARBA00022692"/>
    </source>
</evidence>
<evidence type="ECO:0000256" key="17">
    <source>
        <dbReference type="SAM" id="Phobius"/>
    </source>
</evidence>
<keyword evidence="6 14" id="KW-0812">Transmembrane</keyword>
<dbReference type="PANTHER" id="PTHR32552">
    <property type="entry name" value="FERRICHROME IRON RECEPTOR-RELATED"/>
    <property type="match status" value="1"/>
</dbReference>
<dbReference type="SUPFAM" id="SSF56935">
    <property type="entry name" value="Porins"/>
    <property type="match status" value="1"/>
</dbReference>
<accession>A0A1W6SPV1</accession>
<evidence type="ECO:0000256" key="15">
    <source>
        <dbReference type="PROSITE-ProRule" id="PRU10144"/>
    </source>
</evidence>
<dbReference type="NCBIfam" id="TIGR01783">
    <property type="entry name" value="TonB-siderophor"/>
    <property type="match status" value="1"/>
</dbReference>
<dbReference type="Proteomes" id="UP000012179">
    <property type="component" value="Chromosome"/>
</dbReference>
<keyword evidence="17" id="KW-1133">Transmembrane helix</keyword>
<evidence type="ECO:0000256" key="16">
    <source>
        <dbReference type="RuleBase" id="RU003357"/>
    </source>
</evidence>
<dbReference type="PANTHER" id="PTHR32552:SF68">
    <property type="entry name" value="FERRICHROME OUTER MEMBRANE TRANSPORTER_PHAGE RECEPTOR"/>
    <property type="match status" value="1"/>
</dbReference>
<keyword evidence="7" id="KW-0732">Signal</keyword>
<dbReference type="GO" id="GO:0015891">
    <property type="term" value="P:siderophore transport"/>
    <property type="evidence" value="ECO:0007669"/>
    <property type="project" value="InterPro"/>
</dbReference>
<dbReference type="InterPro" id="IPR010917">
    <property type="entry name" value="TonB_rcpt_CS"/>
</dbReference>
<feature type="domain" description="Secretin/TonB short N-terminal" evidence="18">
    <location>
        <begin position="97"/>
        <end position="147"/>
    </location>
</feature>
<feature type="transmembrane region" description="Helical" evidence="17">
    <location>
        <begin position="35"/>
        <end position="54"/>
    </location>
</feature>
<keyword evidence="13 14" id="KW-0998">Cell outer membrane</keyword>
<evidence type="ECO:0000256" key="5">
    <source>
        <dbReference type="ARBA" id="ARBA00022496"/>
    </source>
</evidence>
<dbReference type="GO" id="GO:0038023">
    <property type="term" value="F:signaling receptor activity"/>
    <property type="evidence" value="ECO:0007669"/>
    <property type="project" value="InterPro"/>
</dbReference>
<evidence type="ECO:0000256" key="1">
    <source>
        <dbReference type="ARBA" id="ARBA00004571"/>
    </source>
</evidence>
<evidence type="ECO:0000259" key="18">
    <source>
        <dbReference type="SMART" id="SM00965"/>
    </source>
</evidence>
<dbReference type="Gene3D" id="2.40.170.20">
    <property type="entry name" value="TonB-dependent receptor, beta-barrel domain"/>
    <property type="match status" value="1"/>
</dbReference>
<dbReference type="PROSITE" id="PS01156">
    <property type="entry name" value="TONB_DEPENDENT_REC_2"/>
    <property type="match status" value="1"/>
</dbReference>
<keyword evidence="4 14" id="KW-1134">Transmembrane beta strand</keyword>
<evidence type="ECO:0000256" key="11">
    <source>
        <dbReference type="ARBA" id="ARBA00023136"/>
    </source>
</evidence>
<dbReference type="AlphaFoldDB" id="A0A1W6SPV1"/>
<comment type="similarity">
    <text evidence="2 14 16">Belongs to the TonB-dependent receptor family.</text>
</comment>
<proteinExistence type="inferred from homology"/>
<evidence type="ECO:0000313" key="20">
    <source>
        <dbReference type="Proteomes" id="UP000012179"/>
    </source>
</evidence>
<keyword evidence="11 14" id="KW-0472">Membrane</keyword>
<dbReference type="eggNOG" id="COG4774">
    <property type="taxonomic scope" value="Bacteria"/>
</dbReference>
<dbReference type="Pfam" id="PF07715">
    <property type="entry name" value="Plug"/>
    <property type="match status" value="1"/>
</dbReference>
<dbReference type="SMART" id="SM00965">
    <property type="entry name" value="STN"/>
    <property type="match status" value="1"/>
</dbReference>
<sequence length="841" mass="91422">MLKNYSHHLKSASNHTAIQLKSFARVKQKRHRHSLIKVLNNGLICFSVGIAFGLPQGVLAEPAPTAGIPAGNTIHAYDISPGSLETALNKFAKQSGVNVSFDLAEVKGMTAQELKGSFTVQAGLDRLLGGTGLEPVAQAGGYVITNPATTVNQPAILPSVNVIAQTITGPTDGYMATKSYSATRTDTPLRDVPQSITVVTQELIKDQTIQNMGEVVRYVPGVGISQGEGNRDAVIFRGNNSTGDFYVDGLRDDVQYFRDIYNIDRVEVLKGSNGMIFGRGGAGGVINRVTKEAGWTPVTEISAQYGSFSHKRVTVDIGRAINEVAAFRLNAMYEHSNSFRNGVDIERGGVSPTLTLKPGAQTKIVVGGEYFTDNRVGDRGIPSFGGRPADTHRSTFFGDPNRSPNSVNVWALNSLVEHAFDNGLTVRNRTRYASYDKFYQNVFASGQATALSAAGTVNVQAYNDATQRDNIFNQTDFLYALNTGPIKHEFMAGVEYGRQVTDNFRNNGYFNNNFTNAGRTSSVAFFNPISLTPLTFRPDPTGAASGGSATANNHGVVEVVGVYLQDQITLHPQLKAVLGIRYDNFDLRFRNNNTGQLLHTNDGLISPRAGLIYKPIEMVSIYGNYSLSYVPRAGDQLTSLTLTNAALKPEQFMNLELGAKWDIRPDLALTAALYQLERNNVIAPVPNVPTQTMLVDGQRARGAEIGLMGRITPQWSVMGGYAYTDAEITRAITGAQAGAVVAQVPKHTFSMWNRYDFAPWLGLGLGVIHRSSMYAALDNTVLLPGFTRLDSAMFLRLNKTLRVQANIENIADIEYVASAHNNNNILPGAPRIYRLTVIANF</sequence>
<dbReference type="Pfam" id="PF00593">
    <property type="entry name" value="TonB_dep_Rec_b-barrel"/>
    <property type="match status" value="1"/>
</dbReference>
<dbReference type="GO" id="GO:0009279">
    <property type="term" value="C:cell outer membrane"/>
    <property type="evidence" value="ECO:0007669"/>
    <property type="project" value="UniProtKB-SubCell"/>
</dbReference>
<keyword evidence="5" id="KW-0410">Iron transport</keyword>
<dbReference type="GO" id="GO:0015344">
    <property type="term" value="F:siderophore uptake transmembrane transporter activity"/>
    <property type="evidence" value="ECO:0007669"/>
    <property type="project" value="TreeGrafter"/>
</dbReference>
<dbReference type="InterPro" id="IPR010105">
    <property type="entry name" value="TonB_sidphr_rcpt"/>
</dbReference>
<dbReference type="InterPro" id="IPR012910">
    <property type="entry name" value="Plug_dom"/>
</dbReference>
<evidence type="ECO:0000256" key="3">
    <source>
        <dbReference type="ARBA" id="ARBA00022448"/>
    </source>
</evidence>
<organism evidence="19 20">
    <name type="scientific">Nitrosospira lacus</name>
    <dbReference type="NCBI Taxonomy" id="1288494"/>
    <lineage>
        <taxon>Bacteria</taxon>
        <taxon>Pseudomonadati</taxon>
        <taxon>Pseudomonadota</taxon>
        <taxon>Betaproteobacteria</taxon>
        <taxon>Nitrosomonadales</taxon>
        <taxon>Nitrosomonadaceae</taxon>
        <taxon>Nitrosospira</taxon>
    </lineage>
</organism>
<evidence type="ECO:0000256" key="2">
    <source>
        <dbReference type="ARBA" id="ARBA00009810"/>
    </source>
</evidence>
<dbReference type="InterPro" id="IPR039426">
    <property type="entry name" value="TonB-dep_rcpt-like"/>
</dbReference>
<dbReference type="RefSeq" id="WP_004178102.1">
    <property type="nucleotide sequence ID" value="NZ_CP021106.3"/>
</dbReference>
<dbReference type="PROSITE" id="PS52016">
    <property type="entry name" value="TONB_DEPENDENT_REC_3"/>
    <property type="match status" value="1"/>
</dbReference>
<dbReference type="InterPro" id="IPR011662">
    <property type="entry name" value="Secretin/TonB_short_N"/>
</dbReference>
<dbReference type="Gene3D" id="2.170.130.10">
    <property type="entry name" value="TonB-dependent receptor, plug domain"/>
    <property type="match status" value="1"/>
</dbReference>
<keyword evidence="10 16" id="KW-0798">TonB box</keyword>
<feature type="short sequence motif" description="TonB C-terminal box" evidence="15">
    <location>
        <begin position="824"/>
        <end position="841"/>
    </location>
</feature>
<dbReference type="InterPro" id="IPR036942">
    <property type="entry name" value="Beta-barrel_TonB_sf"/>
</dbReference>
<comment type="subcellular location">
    <subcellularLocation>
        <location evidence="1 14">Cell outer membrane</location>
        <topology evidence="1 14">Multi-pass membrane protein</topology>
    </subcellularLocation>
</comment>
<keyword evidence="3 14" id="KW-0813">Transport</keyword>
<keyword evidence="12 19" id="KW-0675">Receptor</keyword>
<keyword evidence="9" id="KW-0406">Ion transport</keyword>
<dbReference type="KEGG" id="nlc:EBAPG3_008545"/>